<dbReference type="InterPro" id="IPR001279">
    <property type="entry name" value="Metallo-B-lactamas"/>
</dbReference>
<dbReference type="InterPro" id="IPR036866">
    <property type="entry name" value="RibonucZ/Hydroxyglut_hydro"/>
</dbReference>
<feature type="domain" description="Metallo-beta-lactamase" evidence="2">
    <location>
        <begin position="27"/>
        <end position="210"/>
    </location>
</feature>
<feature type="compositionally biased region" description="Basic and acidic residues" evidence="1">
    <location>
        <begin position="438"/>
        <end position="450"/>
    </location>
</feature>
<dbReference type="Gene3D" id="3.60.15.10">
    <property type="entry name" value="Ribonuclease Z/Hydroxyacylglutathione hydrolase-like"/>
    <property type="match status" value="1"/>
</dbReference>
<dbReference type="EMBL" id="WOYG01000001">
    <property type="protein sequence ID" value="NLV11211.1"/>
    <property type="molecule type" value="Genomic_DNA"/>
</dbReference>
<dbReference type="SUPFAM" id="SSF56281">
    <property type="entry name" value="Metallo-hydrolase/oxidoreductase"/>
    <property type="match status" value="1"/>
</dbReference>
<feature type="compositionally biased region" description="Low complexity" evidence="1">
    <location>
        <begin position="457"/>
        <end position="472"/>
    </location>
</feature>
<proteinExistence type="predicted"/>
<evidence type="ECO:0000313" key="3">
    <source>
        <dbReference type="EMBL" id="NLV11211.1"/>
    </source>
</evidence>
<organism evidence="3 4">
    <name type="scientific">Halomicrobium mukohataei</name>
    <dbReference type="NCBI Taxonomy" id="57705"/>
    <lineage>
        <taxon>Archaea</taxon>
        <taxon>Methanobacteriati</taxon>
        <taxon>Methanobacteriota</taxon>
        <taxon>Stenosarchaea group</taxon>
        <taxon>Halobacteria</taxon>
        <taxon>Halobacteriales</taxon>
        <taxon>Haloarculaceae</taxon>
        <taxon>Halomicrobium</taxon>
    </lineage>
</organism>
<dbReference type="SMART" id="SM00849">
    <property type="entry name" value="Lactamase_B"/>
    <property type="match status" value="1"/>
</dbReference>
<feature type="region of interest" description="Disordered" evidence="1">
    <location>
        <begin position="411"/>
        <end position="486"/>
    </location>
</feature>
<name>A0A847UIQ0_9EURY</name>
<reference evidence="3" key="1">
    <citation type="submission" date="2019-12" db="EMBL/GenBank/DDBJ databases">
        <title>Whole-genome sequence of Halomicrobium mukohataei pws1.</title>
        <authorList>
            <person name="Verma D.K."/>
            <person name="Gopal K."/>
            <person name="Prasad E.S."/>
        </authorList>
    </citation>
    <scope>NUCLEOTIDE SEQUENCE</scope>
    <source>
        <strain evidence="3">Pws1</strain>
    </source>
</reference>
<dbReference type="GO" id="GO:0016787">
    <property type="term" value="F:hydrolase activity"/>
    <property type="evidence" value="ECO:0007669"/>
    <property type="project" value="UniProtKB-KW"/>
</dbReference>
<dbReference type="InterPro" id="IPR050698">
    <property type="entry name" value="MBL"/>
</dbReference>
<keyword evidence="3" id="KW-0378">Hydrolase</keyword>
<dbReference type="Proteomes" id="UP000608662">
    <property type="component" value="Unassembled WGS sequence"/>
</dbReference>
<evidence type="ECO:0000259" key="2">
    <source>
        <dbReference type="SMART" id="SM00849"/>
    </source>
</evidence>
<protein>
    <submittedName>
        <fullName evidence="3">MBL fold metallo-hydrolase</fullName>
    </submittedName>
</protein>
<accession>A0A847UIQ0</accession>
<dbReference type="AlphaFoldDB" id="A0A847UIQ0"/>
<dbReference type="RefSeq" id="WP_170094923.1">
    <property type="nucleotide sequence ID" value="NZ_WOYG01000001.1"/>
</dbReference>
<evidence type="ECO:0000313" key="4">
    <source>
        <dbReference type="Proteomes" id="UP000608662"/>
    </source>
</evidence>
<gene>
    <name evidence="3" type="ORF">GOC74_14875</name>
</gene>
<comment type="caution">
    <text evidence="3">The sequence shown here is derived from an EMBL/GenBank/DDBJ whole genome shotgun (WGS) entry which is preliminary data.</text>
</comment>
<sequence>MQITYQHANPREGKESTVLRFEGLIPDQTVAVLIDAGSGVVVDDLLDRSAGEYLTAVCLTHAHLDHYESLGRVIRDGAPILATPSTASILEDVLAAGKEYYDITETDTVLERLEACSSWTRLVEGLHVHPVPAGHAPGACGFLFAVRDDDVYRTVLATGDFTRRGAAGYPGLPTDLPVDVLVLTGATNSSFETEATEIVESITERVLAGAPVLACTSALTGVQIAYWLGHYFDQIDEHVPIRLAGHVANVYDQLGYEVPSVKSVPVFDDPTQFVANGALAIAGPEVPVGGSSARLFEQLRTDANAFVLQVTGGGSEPVTAGQCTTTASVFSNHPTREVVDEVVAAYDPVHVVVVHQHNEAADCFKDHYDSYVWATDDTDEYCLFDRTGWQGPPWVSERTVRRVEANTDTTGHLLDGISESTFPVPTVGRTPSVDLSEEGLHLDGLDERFQQTEPVVDTSTSSHTRSDTTSQDDSNETADERSPGLADIERRLDAIETRLRADEFEARVVDARDGVTLLRLDEEIDGVSHGDRVTLSLSLGDR</sequence>
<dbReference type="PANTHER" id="PTHR11203">
    <property type="entry name" value="CLEAVAGE AND POLYADENYLATION SPECIFICITY FACTOR FAMILY MEMBER"/>
    <property type="match status" value="1"/>
</dbReference>
<dbReference type="PANTHER" id="PTHR11203:SF37">
    <property type="entry name" value="INTEGRATOR COMPLEX SUBUNIT 11"/>
    <property type="match status" value="1"/>
</dbReference>
<dbReference type="GO" id="GO:0004521">
    <property type="term" value="F:RNA endonuclease activity"/>
    <property type="evidence" value="ECO:0007669"/>
    <property type="project" value="TreeGrafter"/>
</dbReference>
<evidence type="ECO:0000256" key="1">
    <source>
        <dbReference type="SAM" id="MobiDB-lite"/>
    </source>
</evidence>